<evidence type="ECO:0000313" key="13">
    <source>
        <dbReference type="Proteomes" id="UP001201812"/>
    </source>
</evidence>
<keyword evidence="7 10" id="KW-0862">Zinc</keyword>
<dbReference type="GO" id="GO:0008270">
    <property type="term" value="F:zinc ion binding"/>
    <property type="evidence" value="ECO:0007669"/>
    <property type="project" value="UniProtKB-UniRule"/>
</dbReference>
<dbReference type="GO" id="GO:0071596">
    <property type="term" value="P:ubiquitin-dependent protein catabolic process via the N-end rule pathway"/>
    <property type="evidence" value="ECO:0007669"/>
    <property type="project" value="UniProtKB-UniRule"/>
</dbReference>
<accession>A0AAD4R9K3</accession>
<evidence type="ECO:0000256" key="1">
    <source>
        <dbReference type="ARBA" id="ARBA00000900"/>
    </source>
</evidence>
<dbReference type="PROSITE" id="PS51157">
    <property type="entry name" value="ZF_UBR"/>
    <property type="match status" value="1"/>
</dbReference>
<dbReference type="GO" id="GO:0061630">
    <property type="term" value="F:ubiquitin protein ligase activity"/>
    <property type="evidence" value="ECO:0007669"/>
    <property type="project" value="UniProtKB-UniRule"/>
</dbReference>
<comment type="catalytic activity">
    <reaction evidence="1 10">
        <text>S-ubiquitinyl-[E2 ubiquitin-conjugating enzyme]-L-cysteine + [acceptor protein]-L-lysine = [E2 ubiquitin-conjugating enzyme]-L-cysteine + N(6)-ubiquitinyl-[acceptor protein]-L-lysine.</text>
        <dbReference type="EC" id="2.3.2.27"/>
    </reaction>
</comment>
<dbReference type="EC" id="2.3.2.27" evidence="10"/>
<keyword evidence="13" id="KW-1185">Reference proteome</keyword>
<dbReference type="GO" id="GO:0005737">
    <property type="term" value="C:cytoplasm"/>
    <property type="evidence" value="ECO:0007669"/>
    <property type="project" value="TreeGrafter"/>
</dbReference>
<proteinExistence type="inferred from homology"/>
<dbReference type="SMART" id="SM00396">
    <property type="entry name" value="ZnF_UBR1"/>
    <property type="match status" value="1"/>
</dbReference>
<feature type="domain" description="UBR-type" evidence="11">
    <location>
        <begin position="125"/>
        <end position="196"/>
    </location>
</feature>
<evidence type="ECO:0000256" key="6">
    <source>
        <dbReference type="ARBA" id="ARBA00022786"/>
    </source>
</evidence>
<sequence>MDAIAEFLRRRRHGNDVNRDLGHELYAIAGELKQANFPLVDGLSDQRFSSELRQKACRLHSCLNDLLKEEEASTSQSRGCPFQHQSRKRVNWDSEELRESFTSIIAGGLSLDEYKQKLHQFDNSDKCHTVWPSDFVAYRCTTCAYNPCMSLCAECFQNADHKGHDFNRFWSLAGGACDCGNEDVLDPRGFCNKHGPNRVNNQSPLPVELTAAAEFLFVKLFVRLLNGFRSWQYRYTLFTMAQHNIFPSQTRVEYISQFLFSEGEGIIELLQEFVNMGGPIIDVIAEMLINEDLYSTLTNADSLRSETDEELCEDLRATAKRFAEDVESLKPLSMPASFYPVSAGRIKILEDTKMVFKCLLDEVLFYLIRLNFPQALINLLLCLLSNPNYKEVFSCLFFRNYSLIAGLMHELLQNISPSSSAASELTNRIIHISVQICSSSNMCTMIQDRVNATDRILDNGIKMIFFYTRPIELNHATDVFFNRTYELHPSVDEALEKGDYLTVNLEANKFLQRYGYSYLTTDLQNILAHKSLSLSLFQGPDTCDKYAFYITPLQGMNVLWRVVEGNHIENEAASIINKAFTLEWDTSATIAFTTLSCVEQSMDTSAVKNFLWSVSRSMKLFFHAINLNEESDPFQCPPYAVSFHLPLHRQLSATLVRSLSVGGEFVEVVENALMRDQTFLRYTLLHPLRIHVVRAEYAAGMWVRNGNQIKISVMLYDQPPLTYGFQFLDLFLCRFIAANVDQEFFINAVFKSFHLDDVFRFGDTSIEINSKDDKRIITSRNWVGYMVDGCLRFLLDILASSISRDPGLENSLRSELVCILSLHESYPHSKIRDALPDGGSRCNKNHSAVFDRVLNEISEFCEGDRGESIGSSHYKLKDSVWAQEFDPVLCRTRCNNQSDFNALVMRAESRDRAHLKALRSEDKSLPNISDKLHLWLGYILPDFDLSDSFESVKAAWTLLTQPSFFYVMYNILQRWLISDQENNLVLQETIYLLSISILSLLLSHYEKSEASLGSNISKSEMYFRLVHSFLAKGQNTLNRIFGSASDYIGRLLCLLYNSDLNTKKVIDGRYELYVLHPTQSKFVSFNLEAGSETEGGTPSEGEKAFKAKKLAAKRKQDALLQTQKLKHAKLMQKMLASEGMTREEVEKMETEQKEEIIKSEVYECPICNETSTNTTNTLVGLMVHVECNGVLDSVLGKHEKKLSLWEMGTMRKKYGTDPPLKRTKRDWNQTKDSMLAEVYSEKAQYVRLASGIGMKTCGHTAHLTCFQAYVDTLAAQQIPFDDKTYACPMCRQMVNSILPLKPELDCDKRPLSITENEDVVIKMRRLINTIHEKMQRMTYAYENESVNLENYRDSFANFEKRCRQTYKFNQTDPQMSFTQSEAYDLLRAKGQSLVLGIVKNIIDHRHMLFKKGLPSTRRKFDLIIHLMYGSRHMDLGPRESAEILGEFDKLFAGIANYAKAGFHQKSPPILLYDQKCLILRILSPLFADQNLMNGDKLELCKVVYIFIISLCLCYTILQILLRVSENTVREFLSGECLHKGHNTELAKACDFICKSIGPSLNCFFEHANPSMFIEGTTEESSKILLDLCESTSAELTRFFIALIEEQGLYIGSGCEAGPSTSTSKLSQSPAFCSSPFVGLYEIVMGSRNIVESMEYVKPSMVEWTSQLDQAMFELPINTLLVEDVLEWREPDLVELPQSYDDLFSLLYGSVCRSCNTAPPNPLFCLICGELSCLDKCCSVNMAGGFATNEVERHAIECGSGCSCFLSLHSSLVVIIRNSQALIWGSLYLDAYGEEDRNLKRGKPLFLSQHRLERLRRDWLEQNFNRKNVNSTIKSWFPMEYLPQILKESVYYSI</sequence>
<dbReference type="CDD" id="cd19673">
    <property type="entry name" value="UBR-box_UBR3"/>
    <property type="match status" value="1"/>
</dbReference>
<dbReference type="PANTHER" id="PTHR21497">
    <property type="entry name" value="UBIQUITIN LIGASE E3 ALPHA-RELATED"/>
    <property type="match status" value="1"/>
</dbReference>
<evidence type="ECO:0000256" key="9">
    <source>
        <dbReference type="PROSITE-ProRule" id="PRU00508"/>
    </source>
</evidence>
<organism evidence="12 13">
    <name type="scientific">Ditylenchus destructor</name>
    <dbReference type="NCBI Taxonomy" id="166010"/>
    <lineage>
        <taxon>Eukaryota</taxon>
        <taxon>Metazoa</taxon>
        <taxon>Ecdysozoa</taxon>
        <taxon>Nematoda</taxon>
        <taxon>Chromadorea</taxon>
        <taxon>Rhabditida</taxon>
        <taxon>Tylenchina</taxon>
        <taxon>Tylenchomorpha</taxon>
        <taxon>Sphaerularioidea</taxon>
        <taxon>Anguinidae</taxon>
        <taxon>Anguininae</taxon>
        <taxon>Ditylenchus</taxon>
    </lineage>
</organism>
<dbReference type="Pfam" id="PF22960">
    <property type="entry name" value="WHD_UBR1"/>
    <property type="match status" value="1"/>
</dbReference>
<dbReference type="InterPro" id="IPR044046">
    <property type="entry name" value="E3_ligase_UBR-like_C"/>
</dbReference>
<reference evidence="12" key="1">
    <citation type="submission" date="2022-01" db="EMBL/GenBank/DDBJ databases">
        <title>Genome Sequence Resource for Two Populations of Ditylenchus destructor, the Migratory Endoparasitic Phytonematode.</title>
        <authorList>
            <person name="Zhang H."/>
            <person name="Lin R."/>
            <person name="Xie B."/>
        </authorList>
    </citation>
    <scope>NUCLEOTIDE SEQUENCE</scope>
    <source>
        <strain evidence="12">BazhouSP</strain>
    </source>
</reference>
<evidence type="ECO:0000256" key="2">
    <source>
        <dbReference type="ARBA" id="ARBA00004906"/>
    </source>
</evidence>
<keyword evidence="3 10" id="KW-0808">Transferase</keyword>
<name>A0AAD4R9K3_9BILA</name>
<dbReference type="FunFam" id="2.10.110.30:FF:000002">
    <property type="entry name" value="Putative e3 ubiquitin-protein ligase ubr3"/>
    <property type="match status" value="1"/>
</dbReference>
<evidence type="ECO:0000256" key="8">
    <source>
        <dbReference type="ARBA" id="ARBA00046341"/>
    </source>
</evidence>
<dbReference type="Pfam" id="PF18995">
    <property type="entry name" value="PRT6_C"/>
    <property type="match status" value="1"/>
</dbReference>
<dbReference type="GO" id="GO:0016567">
    <property type="term" value="P:protein ubiquitination"/>
    <property type="evidence" value="ECO:0007669"/>
    <property type="project" value="UniProtKB-UniRule"/>
</dbReference>
<comment type="pathway">
    <text evidence="2 10">Protein modification; protein ubiquitination.</text>
</comment>
<dbReference type="InterPro" id="IPR003126">
    <property type="entry name" value="Znf_UBR"/>
</dbReference>
<protein>
    <recommendedName>
        <fullName evidence="10">E3 ubiquitin-protein ligase</fullName>
        <ecNumber evidence="10">2.3.2.27</ecNumber>
    </recommendedName>
</protein>
<dbReference type="PANTHER" id="PTHR21497:SF39">
    <property type="entry name" value="E3 UBIQUITIN-PROTEIN LIGASE UBR3"/>
    <property type="match status" value="1"/>
</dbReference>
<keyword evidence="5 10" id="KW-0863">Zinc-finger</keyword>
<evidence type="ECO:0000259" key="11">
    <source>
        <dbReference type="PROSITE" id="PS51157"/>
    </source>
</evidence>
<keyword evidence="6 10" id="KW-0833">Ubl conjugation pathway</keyword>
<dbReference type="EMBL" id="JAKKPZ010000006">
    <property type="protein sequence ID" value="KAI1719968.1"/>
    <property type="molecule type" value="Genomic_DNA"/>
</dbReference>
<comment type="caution">
    <text evidence="12">The sequence shown here is derived from an EMBL/GenBank/DDBJ whole genome shotgun (WGS) entry which is preliminary data.</text>
</comment>
<comment type="function">
    <text evidence="10">Ubiquitin ligase protein which is a component of the N-end rule pathway. Recognizes and binds to proteins bearing specific N-terminal residues that are destabilizing according to the N-end rule, leading to their ubiquitination and subsequent degradation.</text>
</comment>
<keyword evidence="4 10" id="KW-0479">Metal-binding</keyword>
<gene>
    <name evidence="12" type="ORF">DdX_05330</name>
</gene>
<evidence type="ECO:0000256" key="7">
    <source>
        <dbReference type="ARBA" id="ARBA00022833"/>
    </source>
</evidence>
<dbReference type="InterPro" id="IPR039164">
    <property type="entry name" value="UBR1-like"/>
</dbReference>
<dbReference type="Pfam" id="PF02207">
    <property type="entry name" value="zf-UBR"/>
    <property type="match status" value="1"/>
</dbReference>
<evidence type="ECO:0000256" key="10">
    <source>
        <dbReference type="RuleBase" id="RU366018"/>
    </source>
</evidence>
<evidence type="ECO:0000256" key="5">
    <source>
        <dbReference type="ARBA" id="ARBA00022771"/>
    </source>
</evidence>
<dbReference type="InterPro" id="IPR055194">
    <property type="entry name" value="UBR1-like_WH"/>
</dbReference>
<feature type="zinc finger region" description="UBR-type" evidence="9">
    <location>
        <begin position="125"/>
        <end position="196"/>
    </location>
</feature>
<dbReference type="GO" id="GO:0000151">
    <property type="term" value="C:ubiquitin ligase complex"/>
    <property type="evidence" value="ECO:0007669"/>
    <property type="project" value="TreeGrafter"/>
</dbReference>
<comment type="similarity">
    <text evidence="8 10">Belongs to the E3 ubiquitin-protein ligase UBR1-like family.</text>
</comment>
<dbReference type="Gene3D" id="2.10.110.30">
    <property type="match status" value="1"/>
</dbReference>
<evidence type="ECO:0000313" key="12">
    <source>
        <dbReference type="EMBL" id="KAI1719968.1"/>
    </source>
</evidence>
<dbReference type="Proteomes" id="UP001201812">
    <property type="component" value="Unassembled WGS sequence"/>
</dbReference>
<evidence type="ECO:0000256" key="3">
    <source>
        <dbReference type="ARBA" id="ARBA00022679"/>
    </source>
</evidence>
<evidence type="ECO:0000256" key="4">
    <source>
        <dbReference type="ARBA" id="ARBA00022723"/>
    </source>
</evidence>